<dbReference type="Proteomes" id="UP000280598">
    <property type="component" value="Unassembled WGS sequence"/>
</dbReference>
<organism evidence="2 3">
    <name type="scientific">Hortaea werneckii</name>
    <name type="common">Black yeast</name>
    <name type="synonym">Cladosporium werneckii</name>
    <dbReference type="NCBI Taxonomy" id="91943"/>
    <lineage>
        <taxon>Eukaryota</taxon>
        <taxon>Fungi</taxon>
        <taxon>Dikarya</taxon>
        <taxon>Ascomycota</taxon>
        <taxon>Pezizomycotina</taxon>
        <taxon>Dothideomycetes</taxon>
        <taxon>Dothideomycetidae</taxon>
        <taxon>Mycosphaerellales</taxon>
        <taxon>Teratosphaeriaceae</taxon>
        <taxon>Hortaea</taxon>
    </lineage>
</organism>
<feature type="region of interest" description="Disordered" evidence="1">
    <location>
        <begin position="429"/>
        <end position="449"/>
    </location>
</feature>
<comment type="caution">
    <text evidence="2">The sequence shown here is derived from an EMBL/GenBank/DDBJ whole genome shotgun (WGS) entry which is preliminary data.</text>
</comment>
<evidence type="ECO:0000313" key="3">
    <source>
        <dbReference type="Proteomes" id="UP000280598"/>
    </source>
</evidence>
<dbReference type="EMBL" id="QWIS01000030">
    <property type="protein sequence ID" value="RMZ14005.1"/>
    <property type="molecule type" value="Genomic_DNA"/>
</dbReference>
<protein>
    <submittedName>
        <fullName evidence="2">Uncharacterized protein</fullName>
    </submittedName>
</protein>
<sequence length="560" mass="61351">MGKSEHTHEPPKEQGRPAIVKIATVNGGHDIDTKRSGKGLFEFVDTLEVNDSGEAESKIQVGKWMWWRFAEAGKEDNNMGLPLAILHYKSGYCEVAVLRGVEVPEEGPSRRNGQTRVVCSADCWIIEVENIGSAVTEEETKGEGEGYGRVETRISRGERFSLDRYYFLLIENIVFDSMVGVEFCLKLASDPLAFILPEPLNSNRCVESHAEKRVGNPLEPENGPEVEPNANLDAAEQGAGPKAEWMQGQRQNVVPDVEQGTAPEAEPDAEREIESSSKSKAPLNAAETGETQVWKTSLVSALTPEAMSEDDDGDELMPLAGYRASNETETMNGVICANDMPAEAADQSRSEQDHEFRPTRLIQYLEADSRARLDGSFLDRNCTTPVPDTFENRTIHAIDSSPKEPLGSILANASGSGFDLIDNDRQGNNVIDPSLLQDGHNTESGVESEKDPLLASALQSLEGDNEITTTAILTTLKALNIDPDTWLVVDPGLFERESPYLRGLQDTHRYLITVVNVGNPRVTDARDITTVEERTPLTVMGKRKAAKCSAREKDTVNGGL</sequence>
<accession>A0A3M7HLV3</accession>
<dbReference type="VEuPathDB" id="FungiDB:BTJ68_09235"/>
<proteinExistence type="predicted"/>
<evidence type="ECO:0000313" key="2">
    <source>
        <dbReference type="EMBL" id="RMZ14005.1"/>
    </source>
</evidence>
<feature type="compositionally biased region" description="Basic and acidic residues" evidence="1">
    <location>
        <begin position="268"/>
        <end position="277"/>
    </location>
</feature>
<gene>
    <name evidence="2" type="ORF">D0860_02279</name>
</gene>
<feature type="region of interest" description="Disordered" evidence="1">
    <location>
        <begin position="211"/>
        <end position="291"/>
    </location>
</feature>
<dbReference type="AlphaFoldDB" id="A0A3M7HLV3"/>
<reference evidence="2 3" key="1">
    <citation type="journal article" date="2018" name="BMC Genomics">
        <title>Genomic evidence for intraspecific hybridization in a clonal and extremely halotolerant yeast.</title>
        <authorList>
            <person name="Gostincar C."/>
            <person name="Stajich J.E."/>
            <person name="Zupancic J."/>
            <person name="Zalar P."/>
            <person name="Gunde-Cimerman N."/>
        </authorList>
    </citation>
    <scope>NUCLEOTIDE SEQUENCE [LARGE SCALE GENOMIC DNA]</scope>
    <source>
        <strain evidence="2 3">EXF-562</strain>
    </source>
</reference>
<name>A0A3M7HLV3_HORWE</name>
<evidence type="ECO:0000256" key="1">
    <source>
        <dbReference type="SAM" id="MobiDB-lite"/>
    </source>
</evidence>